<evidence type="ECO:0000256" key="1">
    <source>
        <dbReference type="SAM" id="Phobius"/>
    </source>
</evidence>
<dbReference type="EMBL" id="GGEC01093597">
    <property type="protein sequence ID" value="MBX74081.1"/>
    <property type="molecule type" value="Transcribed_RNA"/>
</dbReference>
<keyword evidence="1" id="KW-0812">Transmembrane</keyword>
<keyword evidence="1" id="KW-0472">Membrane</keyword>
<protein>
    <submittedName>
        <fullName evidence="2">Uncharacterized protein</fullName>
    </submittedName>
</protein>
<reference evidence="2" key="1">
    <citation type="submission" date="2018-02" db="EMBL/GenBank/DDBJ databases">
        <title>Rhizophora mucronata_Transcriptome.</title>
        <authorList>
            <person name="Meera S.P."/>
            <person name="Sreeshan A."/>
            <person name="Augustine A."/>
        </authorList>
    </citation>
    <scope>NUCLEOTIDE SEQUENCE</scope>
    <source>
        <tissue evidence="2">Leaf</tissue>
    </source>
</reference>
<organism evidence="2">
    <name type="scientific">Rhizophora mucronata</name>
    <name type="common">Asiatic mangrove</name>
    <dbReference type="NCBI Taxonomy" id="61149"/>
    <lineage>
        <taxon>Eukaryota</taxon>
        <taxon>Viridiplantae</taxon>
        <taxon>Streptophyta</taxon>
        <taxon>Embryophyta</taxon>
        <taxon>Tracheophyta</taxon>
        <taxon>Spermatophyta</taxon>
        <taxon>Magnoliopsida</taxon>
        <taxon>eudicotyledons</taxon>
        <taxon>Gunneridae</taxon>
        <taxon>Pentapetalae</taxon>
        <taxon>rosids</taxon>
        <taxon>fabids</taxon>
        <taxon>Malpighiales</taxon>
        <taxon>Rhizophoraceae</taxon>
        <taxon>Rhizophora</taxon>
    </lineage>
</organism>
<dbReference type="AlphaFoldDB" id="A0A2P2R4F3"/>
<accession>A0A2P2R4F3</accession>
<keyword evidence="1" id="KW-1133">Transmembrane helix</keyword>
<name>A0A2P2R4F3_RHIMU</name>
<feature type="transmembrane region" description="Helical" evidence="1">
    <location>
        <begin position="6"/>
        <end position="29"/>
    </location>
</feature>
<sequence>MVYSITYYTIIFTAVVYNAFGLVVIFCWISSGIA</sequence>
<proteinExistence type="predicted"/>
<evidence type="ECO:0000313" key="2">
    <source>
        <dbReference type="EMBL" id="MBX74081.1"/>
    </source>
</evidence>